<reference evidence="3 4" key="1">
    <citation type="submission" date="2020-01" db="EMBL/GenBank/DDBJ databases">
        <title>Genomic analysis of Aminipila sp. CBA3637.</title>
        <authorList>
            <person name="Kim Y.B."/>
            <person name="Roh S.W."/>
        </authorList>
    </citation>
    <scope>NUCLEOTIDE SEQUENCE [LARGE SCALE GENOMIC DNA]</scope>
    <source>
        <strain evidence="3 4">CBA3637</strain>
    </source>
</reference>
<dbReference type="PANTHER" id="PTHR43000">
    <property type="entry name" value="DTDP-D-GLUCOSE 4,6-DEHYDRATASE-RELATED"/>
    <property type="match status" value="1"/>
</dbReference>
<dbReference type="EMBL" id="CP047591">
    <property type="protein sequence ID" value="QHI71953.1"/>
    <property type="molecule type" value="Genomic_DNA"/>
</dbReference>
<accession>A0A6P1MFK4</accession>
<dbReference type="AlphaFoldDB" id="A0A6P1MFK4"/>
<evidence type="ECO:0000259" key="2">
    <source>
        <dbReference type="Pfam" id="PF01370"/>
    </source>
</evidence>
<dbReference type="KEGG" id="amic:Ami3637_05705"/>
<dbReference type="Pfam" id="PF01370">
    <property type="entry name" value="Epimerase"/>
    <property type="match status" value="1"/>
</dbReference>
<gene>
    <name evidence="3" type="ORF">Ami3637_05705</name>
</gene>
<organism evidence="3 4">
    <name type="scientific">Aminipila terrae</name>
    <dbReference type="NCBI Taxonomy" id="2697030"/>
    <lineage>
        <taxon>Bacteria</taxon>
        <taxon>Bacillati</taxon>
        <taxon>Bacillota</taxon>
        <taxon>Clostridia</taxon>
        <taxon>Peptostreptococcales</taxon>
        <taxon>Anaerovoracaceae</taxon>
        <taxon>Aminipila</taxon>
    </lineage>
</organism>
<comment type="similarity">
    <text evidence="1">Belongs to the NAD(P)-dependent epimerase/dehydratase family.</text>
</comment>
<dbReference type="SUPFAM" id="SSF51735">
    <property type="entry name" value="NAD(P)-binding Rossmann-fold domains"/>
    <property type="match status" value="1"/>
</dbReference>
<proteinExistence type="inferred from homology"/>
<dbReference type="InterPro" id="IPR036291">
    <property type="entry name" value="NAD(P)-bd_dom_sf"/>
</dbReference>
<name>A0A6P1MFK4_9FIRM</name>
<sequence>MYAVSKQSLCQIAQKYCEIRNLSFAWGRLFYLFGEGEKISRVVPYAVTGLLEGRKVICKNASAVRDYMYVKDAGEAIVKTLLSNAEGIINIASGKPITMGELFWQIGEICERQQDIILQDNPTQPQKVVANVEQLKNKVRFNEYTDLKKALDATIQWWRENKLNNG</sequence>
<keyword evidence="4" id="KW-1185">Reference proteome</keyword>
<dbReference type="InterPro" id="IPR001509">
    <property type="entry name" value="Epimerase_deHydtase"/>
</dbReference>
<evidence type="ECO:0000313" key="4">
    <source>
        <dbReference type="Proteomes" id="UP000463883"/>
    </source>
</evidence>
<dbReference type="Proteomes" id="UP000463883">
    <property type="component" value="Chromosome"/>
</dbReference>
<dbReference type="RefSeq" id="WP_162361723.1">
    <property type="nucleotide sequence ID" value="NZ_CP047591.1"/>
</dbReference>
<evidence type="ECO:0000313" key="3">
    <source>
        <dbReference type="EMBL" id="QHI71953.1"/>
    </source>
</evidence>
<evidence type="ECO:0000256" key="1">
    <source>
        <dbReference type="ARBA" id="ARBA00007637"/>
    </source>
</evidence>
<protein>
    <submittedName>
        <fullName evidence="3">NAD-dependent epimerase/dehydratase family protein</fullName>
    </submittedName>
</protein>
<feature type="domain" description="NAD-dependent epimerase/dehydratase" evidence="2">
    <location>
        <begin position="2"/>
        <end position="92"/>
    </location>
</feature>
<dbReference type="Gene3D" id="3.40.50.720">
    <property type="entry name" value="NAD(P)-binding Rossmann-like Domain"/>
    <property type="match status" value="1"/>
</dbReference>